<dbReference type="Proteomes" id="UP000548476">
    <property type="component" value="Unassembled WGS sequence"/>
</dbReference>
<dbReference type="EMBL" id="JACHGT010000001">
    <property type="protein sequence ID" value="MBB6032795.1"/>
    <property type="molecule type" value="Genomic_DNA"/>
</dbReference>
<feature type="transmembrane region" description="Helical" evidence="6">
    <location>
        <begin position="45"/>
        <end position="62"/>
    </location>
</feature>
<sequence length="294" mass="28905">MTALPITPHRRGVLSLTVAALAWGTGGAVAVVLEDRHGLGPVAVSFWRFAVAAVAVVALRLLRPVGNTAENLRAAVLSGAGLALSQAAYFAAVGRAGLAVGTLVTIGASPVLIALGARFLLGERVRGVQAAVLCAAVGGLVLLAGRSGPAGSAPALGVGLALVSAFAYSAVILHARRSRGGGAGPAAYFTGTVLLAPFALIEGLLPATGAPAAAAGWLLFLGIVPTALAYRWFFAGLATVPAATAAVIALLEPLAASLIALILLGERIGAVGVAGAVVLLASLGVLGVTSMRQA</sequence>
<dbReference type="InterPro" id="IPR037185">
    <property type="entry name" value="EmrE-like"/>
</dbReference>
<evidence type="ECO:0000256" key="2">
    <source>
        <dbReference type="ARBA" id="ARBA00007362"/>
    </source>
</evidence>
<feature type="transmembrane region" description="Helical" evidence="6">
    <location>
        <begin position="74"/>
        <end position="92"/>
    </location>
</feature>
<dbReference type="Pfam" id="PF00892">
    <property type="entry name" value="EamA"/>
    <property type="match status" value="2"/>
</dbReference>
<evidence type="ECO:0000256" key="6">
    <source>
        <dbReference type="SAM" id="Phobius"/>
    </source>
</evidence>
<dbReference type="SUPFAM" id="SSF103481">
    <property type="entry name" value="Multidrug resistance efflux transporter EmrE"/>
    <property type="match status" value="2"/>
</dbReference>
<protein>
    <submittedName>
        <fullName evidence="8">DME family drug/metabolite transporter</fullName>
    </submittedName>
</protein>
<evidence type="ECO:0000259" key="7">
    <source>
        <dbReference type="Pfam" id="PF00892"/>
    </source>
</evidence>
<evidence type="ECO:0000256" key="1">
    <source>
        <dbReference type="ARBA" id="ARBA00004141"/>
    </source>
</evidence>
<keyword evidence="3 6" id="KW-0812">Transmembrane</keyword>
<feature type="domain" description="EamA" evidence="7">
    <location>
        <begin position="156"/>
        <end position="285"/>
    </location>
</feature>
<evidence type="ECO:0000313" key="8">
    <source>
        <dbReference type="EMBL" id="MBB6032795.1"/>
    </source>
</evidence>
<accession>A0A841FBR3</accession>
<feature type="transmembrane region" description="Helical" evidence="6">
    <location>
        <begin position="12"/>
        <end position="33"/>
    </location>
</feature>
<evidence type="ECO:0000313" key="9">
    <source>
        <dbReference type="Proteomes" id="UP000548476"/>
    </source>
</evidence>
<dbReference type="AlphaFoldDB" id="A0A841FBR3"/>
<comment type="subcellular location">
    <subcellularLocation>
        <location evidence="1">Membrane</location>
        <topology evidence="1">Multi-pass membrane protein</topology>
    </subcellularLocation>
</comment>
<organism evidence="8 9">
    <name type="scientific">Phytomonospora endophytica</name>
    <dbReference type="NCBI Taxonomy" id="714109"/>
    <lineage>
        <taxon>Bacteria</taxon>
        <taxon>Bacillati</taxon>
        <taxon>Actinomycetota</taxon>
        <taxon>Actinomycetes</taxon>
        <taxon>Micromonosporales</taxon>
        <taxon>Micromonosporaceae</taxon>
        <taxon>Phytomonospora</taxon>
    </lineage>
</organism>
<dbReference type="GO" id="GO:0016020">
    <property type="term" value="C:membrane"/>
    <property type="evidence" value="ECO:0007669"/>
    <property type="project" value="UniProtKB-SubCell"/>
</dbReference>
<feature type="transmembrane region" description="Helical" evidence="6">
    <location>
        <begin position="186"/>
        <end position="205"/>
    </location>
</feature>
<dbReference type="InterPro" id="IPR050638">
    <property type="entry name" value="AA-Vitamin_Transporters"/>
</dbReference>
<evidence type="ECO:0000256" key="5">
    <source>
        <dbReference type="ARBA" id="ARBA00023136"/>
    </source>
</evidence>
<feature type="transmembrane region" description="Helical" evidence="6">
    <location>
        <begin position="128"/>
        <end position="147"/>
    </location>
</feature>
<name>A0A841FBR3_9ACTN</name>
<feature type="domain" description="EamA" evidence="7">
    <location>
        <begin position="11"/>
        <end position="143"/>
    </location>
</feature>
<dbReference type="Gene3D" id="1.10.3730.20">
    <property type="match status" value="1"/>
</dbReference>
<gene>
    <name evidence="8" type="ORF">HNR73_000637</name>
</gene>
<evidence type="ECO:0000256" key="3">
    <source>
        <dbReference type="ARBA" id="ARBA00022692"/>
    </source>
</evidence>
<dbReference type="RefSeq" id="WP_184785656.1">
    <property type="nucleotide sequence ID" value="NZ_BONT01000034.1"/>
</dbReference>
<comment type="caution">
    <text evidence="8">The sequence shown here is derived from an EMBL/GenBank/DDBJ whole genome shotgun (WGS) entry which is preliminary data.</text>
</comment>
<dbReference type="PANTHER" id="PTHR32322">
    <property type="entry name" value="INNER MEMBRANE TRANSPORTER"/>
    <property type="match status" value="1"/>
</dbReference>
<reference evidence="8 9" key="1">
    <citation type="submission" date="2020-08" db="EMBL/GenBank/DDBJ databases">
        <title>Genomic Encyclopedia of Type Strains, Phase IV (KMG-IV): sequencing the most valuable type-strain genomes for metagenomic binning, comparative biology and taxonomic classification.</title>
        <authorList>
            <person name="Goeker M."/>
        </authorList>
    </citation>
    <scope>NUCLEOTIDE SEQUENCE [LARGE SCALE GENOMIC DNA]</scope>
    <source>
        <strain evidence="8 9">YIM 65646</strain>
    </source>
</reference>
<keyword evidence="4 6" id="KW-1133">Transmembrane helix</keyword>
<feature type="transmembrane region" description="Helical" evidence="6">
    <location>
        <begin position="270"/>
        <end position="289"/>
    </location>
</feature>
<feature type="transmembrane region" description="Helical" evidence="6">
    <location>
        <begin position="153"/>
        <end position="174"/>
    </location>
</feature>
<keyword evidence="5 6" id="KW-0472">Membrane</keyword>
<feature type="transmembrane region" description="Helical" evidence="6">
    <location>
        <begin position="242"/>
        <end position="264"/>
    </location>
</feature>
<proteinExistence type="inferred from homology"/>
<keyword evidence="9" id="KW-1185">Reference proteome</keyword>
<feature type="transmembrane region" description="Helical" evidence="6">
    <location>
        <begin position="98"/>
        <end position="121"/>
    </location>
</feature>
<comment type="similarity">
    <text evidence="2">Belongs to the EamA transporter family.</text>
</comment>
<dbReference type="PANTHER" id="PTHR32322:SF2">
    <property type="entry name" value="EAMA DOMAIN-CONTAINING PROTEIN"/>
    <property type="match status" value="1"/>
</dbReference>
<dbReference type="InterPro" id="IPR000620">
    <property type="entry name" value="EamA_dom"/>
</dbReference>
<feature type="transmembrane region" description="Helical" evidence="6">
    <location>
        <begin position="211"/>
        <end position="230"/>
    </location>
</feature>
<evidence type="ECO:0000256" key="4">
    <source>
        <dbReference type="ARBA" id="ARBA00022989"/>
    </source>
</evidence>